<dbReference type="Pfam" id="PF01968">
    <property type="entry name" value="Hydantoinase_A"/>
    <property type="match status" value="1"/>
</dbReference>
<dbReference type="EMBL" id="BIFH01000021">
    <property type="protein sequence ID" value="GCD96540.1"/>
    <property type="molecule type" value="Genomic_DNA"/>
</dbReference>
<dbReference type="InterPro" id="IPR002821">
    <property type="entry name" value="Hydantoinase_A"/>
</dbReference>
<dbReference type="Pfam" id="PF19278">
    <property type="entry name" value="Hydant_A_C"/>
    <property type="match status" value="1"/>
</dbReference>
<dbReference type="InterPro" id="IPR043129">
    <property type="entry name" value="ATPase_NBD"/>
</dbReference>
<evidence type="ECO:0000313" key="5">
    <source>
        <dbReference type="Proteomes" id="UP000286931"/>
    </source>
</evidence>
<dbReference type="GO" id="GO:0006749">
    <property type="term" value="P:glutathione metabolic process"/>
    <property type="evidence" value="ECO:0007669"/>
    <property type="project" value="TreeGrafter"/>
</dbReference>
<dbReference type="InterPro" id="IPR008040">
    <property type="entry name" value="Hydant_A_N"/>
</dbReference>
<dbReference type="Pfam" id="PF05378">
    <property type="entry name" value="Hydant_A_N"/>
    <property type="match status" value="1"/>
</dbReference>
<feature type="domain" description="Acetophenone carboxylase-like C-terminal" evidence="3">
    <location>
        <begin position="523"/>
        <end position="679"/>
    </location>
</feature>
<protein>
    <submittedName>
        <fullName evidence="4">Methylhydantoinase</fullName>
    </submittedName>
</protein>
<dbReference type="Proteomes" id="UP000286931">
    <property type="component" value="Unassembled WGS sequence"/>
</dbReference>
<dbReference type="PANTHER" id="PTHR11365">
    <property type="entry name" value="5-OXOPROLINASE RELATED"/>
    <property type="match status" value="1"/>
</dbReference>
<dbReference type="InterPro" id="IPR049517">
    <property type="entry name" value="ACX-like_C"/>
</dbReference>
<evidence type="ECO:0000313" key="4">
    <source>
        <dbReference type="EMBL" id="GCD96540.1"/>
    </source>
</evidence>
<dbReference type="InterPro" id="IPR045079">
    <property type="entry name" value="Oxoprolinase-like"/>
</dbReference>
<feature type="domain" description="Hydantoinase A/oxoprolinase" evidence="1">
    <location>
        <begin position="204"/>
        <end position="500"/>
    </location>
</feature>
<dbReference type="AlphaFoldDB" id="A0A401YPL9"/>
<organism evidence="4 5">
    <name type="scientific">Embleya hyalina</name>
    <dbReference type="NCBI Taxonomy" id="516124"/>
    <lineage>
        <taxon>Bacteria</taxon>
        <taxon>Bacillati</taxon>
        <taxon>Actinomycetota</taxon>
        <taxon>Actinomycetes</taxon>
        <taxon>Kitasatosporales</taxon>
        <taxon>Streptomycetaceae</taxon>
        <taxon>Embleya</taxon>
    </lineage>
</organism>
<evidence type="ECO:0000259" key="3">
    <source>
        <dbReference type="Pfam" id="PF19278"/>
    </source>
</evidence>
<accession>A0A401YPL9</accession>
<gene>
    <name evidence="4" type="ORF">EHYA_04227</name>
</gene>
<dbReference type="GO" id="GO:0017168">
    <property type="term" value="F:5-oxoprolinase (ATP-hydrolyzing) activity"/>
    <property type="evidence" value="ECO:0007669"/>
    <property type="project" value="TreeGrafter"/>
</dbReference>
<evidence type="ECO:0000259" key="2">
    <source>
        <dbReference type="Pfam" id="PF05378"/>
    </source>
</evidence>
<reference evidence="4 5" key="1">
    <citation type="submission" date="2018-12" db="EMBL/GenBank/DDBJ databases">
        <title>Draft genome sequence of Embleya hyalina NBRC 13850T.</title>
        <authorList>
            <person name="Komaki H."/>
            <person name="Hosoyama A."/>
            <person name="Kimura A."/>
            <person name="Ichikawa N."/>
            <person name="Tamura T."/>
        </authorList>
    </citation>
    <scope>NUCLEOTIDE SEQUENCE [LARGE SCALE GENOMIC DNA]</scope>
    <source>
        <strain evidence="4 5">NBRC 13850</strain>
    </source>
</reference>
<dbReference type="RefSeq" id="WP_246126791.1">
    <property type="nucleotide sequence ID" value="NZ_BIFH01000021.1"/>
</dbReference>
<comment type="caution">
    <text evidence="4">The sequence shown here is derived from an EMBL/GenBank/DDBJ whole genome shotgun (WGS) entry which is preliminary data.</text>
</comment>
<dbReference type="GO" id="GO:0005829">
    <property type="term" value="C:cytosol"/>
    <property type="evidence" value="ECO:0007669"/>
    <property type="project" value="TreeGrafter"/>
</dbReference>
<sequence>MTDWRLAVDIGGTFTDVVLLDADTGRVVVEKTLTTPAAPLGGVRAGVTSALAKAGITPADITRPIVHATTLITNALIEGKTGRAALVTTLGFGDTLEIRNEHRYDMYDLQIEFPAPPIPRELVFEIDERTTAAGEVRTAPSEAELDALAERLAAHEVESVAVCLLNSYADATNERAIAEGLAKRLSVPVCASHEVTPQIREYPRMVTTACNAATMPVIGPYLTELQAWLTAEGFGASVLMMLSNGGVVSADDARRVPIRLVESGPAAGALAGVWYARRLGEERLFCFDMGGTTAKSCLIEDYRPELTNAFEVARVYRFKKGSGYPCSIPSVDLVEIGAGGGSLARVDELGLLKVGPDSAGADPGPVGYARGGTVPATTDADLVLGLLDAQYFLGGEMPLDLPAARAAFAPLAERLGAGSDADHVAVGVYEVINQNMAASARMHAVERGIDLRGVSLIAFGGAGPVHACGVATLLEAPRVIFPVNASVLSAFGTLVSPVRIDLARSMVRTLDEGVSADRDTLLADMRQEARRVLAAAGAEAGDVRYRYGLDARYEGQGNEITLWVGEGDAWPTTLADTVERFHTEYQKIYGLRIPDVGVEVVTWRVAAWSDAPGFEVPTVPVGAGDPTPNRYRAARFRLGAPAVDVPVYRRAELGAGHRFVGPALVEERETTSVIPDGWTCEVAPDGSIVATATAAAPAVPATTTAATAATEEGSA</sequence>
<dbReference type="PANTHER" id="PTHR11365:SF23">
    <property type="entry name" value="HYPOTHETICAL 5-OXOPROLINASE (EUROFUNG)-RELATED"/>
    <property type="match status" value="1"/>
</dbReference>
<proteinExistence type="predicted"/>
<feature type="domain" description="Hydantoinase/oxoprolinase N-terminal" evidence="2">
    <location>
        <begin position="5"/>
        <end position="182"/>
    </location>
</feature>
<dbReference type="SUPFAM" id="SSF53067">
    <property type="entry name" value="Actin-like ATPase domain"/>
    <property type="match status" value="1"/>
</dbReference>
<keyword evidence="5" id="KW-1185">Reference proteome</keyword>
<evidence type="ECO:0000259" key="1">
    <source>
        <dbReference type="Pfam" id="PF01968"/>
    </source>
</evidence>
<name>A0A401YPL9_9ACTN</name>